<dbReference type="EMBL" id="CP127389">
    <property type="protein sequence ID" value="WIV88793.1"/>
    <property type="molecule type" value="Genomic_DNA"/>
</dbReference>
<organism evidence="1 2">
    <name type="scientific">Proteus appendicitidis</name>
    <dbReference type="NCBI Taxonomy" id="3034648"/>
    <lineage>
        <taxon>Bacteria</taxon>
        <taxon>Pseudomonadati</taxon>
        <taxon>Pseudomonadota</taxon>
        <taxon>Gammaproteobacteria</taxon>
        <taxon>Enterobacterales</taxon>
        <taxon>Morganellaceae</taxon>
        <taxon>Proteus</taxon>
    </lineage>
</organism>
<evidence type="ECO:0000313" key="1">
    <source>
        <dbReference type="EMBL" id="WIV88793.1"/>
    </source>
</evidence>
<gene>
    <name evidence="1" type="ORF">QQS39_01935</name>
</gene>
<dbReference type="Proteomes" id="UP001226651">
    <property type="component" value="Chromosome"/>
</dbReference>
<sequence length="52" mass="5880">MNEMTLLRTRPVLPSLLGYFAVCPAKYQLESKAHSYARLPLHPGVILDQVIQ</sequence>
<evidence type="ECO:0000313" key="2">
    <source>
        <dbReference type="Proteomes" id="UP001226651"/>
    </source>
</evidence>
<dbReference type="RefSeq" id="WP_285805283.1">
    <property type="nucleotide sequence ID" value="NZ_CP127389.1"/>
</dbReference>
<protein>
    <submittedName>
        <fullName evidence="1">Uncharacterized protein</fullName>
    </submittedName>
</protein>
<accession>A0ABY8Y984</accession>
<name>A0ABY8Y984_9GAMM</name>
<proteinExistence type="predicted"/>
<reference evidence="1 2" key="1">
    <citation type="submission" date="2023-06" db="EMBL/GenBank/DDBJ databases">
        <title>Proteus appendicitidis sp. nov., isolated from the appendiceal pus of an appendicitis patient in Yongzhou, China.</title>
        <authorList>
            <person name="Cai X."/>
        </authorList>
    </citation>
    <scope>NUCLEOTIDE SEQUENCE [LARGE SCALE GENOMIC DNA]</scope>
    <source>
        <strain evidence="1 2">HZ0627</strain>
    </source>
</reference>
<keyword evidence="2" id="KW-1185">Reference proteome</keyword>